<feature type="region of interest" description="Disordered" evidence="1">
    <location>
        <begin position="14"/>
        <end position="34"/>
    </location>
</feature>
<proteinExistence type="predicted"/>
<evidence type="ECO:0000313" key="3">
    <source>
        <dbReference type="Proteomes" id="UP001642720"/>
    </source>
</evidence>
<feature type="compositionally biased region" description="Low complexity" evidence="1">
    <location>
        <begin position="270"/>
        <end position="284"/>
    </location>
</feature>
<feature type="compositionally biased region" description="Basic and acidic residues" evidence="1">
    <location>
        <begin position="251"/>
        <end position="264"/>
    </location>
</feature>
<dbReference type="EMBL" id="PPTA01000009">
    <property type="protein sequence ID" value="TFB01061.1"/>
    <property type="molecule type" value="Genomic_DNA"/>
</dbReference>
<comment type="caution">
    <text evidence="2">The sequence shown here is derived from an EMBL/GenBank/DDBJ whole genome shotgun (WGS) entry which is preliminary data.</text>
</comment>
<feature type="region of interest" description="Disordered" evidence="1">
    <location>
        <begin position="229"/>
        <end position="419"/>
    </location>
</feature>
<name>A0ABY2GZU3_9HYPO</name>
<evidence type="ECO:0000313" key="2">
    <source>
        <dbReference type="EMBL" id="TFB01061.1"/>
    </source>
</evidence>
<feature type="compositionally biased region" description="Low complexity" evidence="1">
    <location>
        <begin position="390"/>
        <end position="403"/>
    </location>
</feature>
<dbReference type="RefSeq" id="XP_073557262.1">
    <property type="nucleotide sequence ID" value="XM_073704049.1"/>
</dbReference>
<feature type="region of interest" description="Disordered" evidence="1">
    <location>
        <begin position="437"/>
        <end position="480"/>
    </location>
</feature>
<sequence length="535" mass="57820">MTFPSHFHMSGTIHDGVHPGLFRPPVSPGSSTDYLPSSTFAAESSKRKWSRSSVPRVQTGSFFHDVYLESETAGGAGASGAARPPSRSYALAGQLHTPVIGGSSEDMDGYGDGDADTAMGESMYSDSDYRRALGTKRSREDMDDSSGGPTPLFSQPDPSQTSQSGIWGTFSLSTIGDVVGRVWEFCKAGAFKGFYAGGGASYKMTTAGVSVDETGSNGDQTFYFQGMDQQEQTHHHQVQQQPRRHHQHQPRRGDRSRHAQDQLSRRNHYSGSSNYDSSFDSRTSTPTGPAPKKRRHTESGSELGQSWVMIQEPSLETETRTPRKMSTSSRVSPRHRAQQTPVADHRMGPPSSFSTPVTSSPAPLRPASRAASRPGSRMSDASFFRPQQPASAASLASFKAPAAVSVTPRSPPRSRIPVKANSSAVVASAAGLSAFEQGKRRRHTIAPSVAEPSPLSGRRRRDSVASVATSRANEMDASPRLDAEARQLAARRQMEEDDTDKRMAAFNKQLQDMIRQGRAALGTTVEVDAGWEDAL</sequence>
<dbReference type="Proteomes" id="UP001642720">
    <property type="component" value="Unassembled WGS sequence"/>
</dbReference>
<feature type="compositionally biased region" description="Acidic residues" evidence="1">
    <location>
        <begin position="105"/>
        <end position="115"/>
    </location>
</feature>
<gene>
    <name evidence="2" type="ORF">CCMA1212_006854</name>
</gene>
<evidence type="ECO:0000256" key="1">
    <source>
        <dbReference type="SAM" id="MobiDB-lite"/>
    </source>
</evidence>
<organism evidence="2 3">
    <name type="scientific">Trichoderma ghanense</name>
    <dbReference type="NCBI Taxonomy" id="65468"/>
    <lineage>
        <taxon>Eukaryota</taxon>
        <taxon>Fungi</taxon>
        <taxon>Dikarya</taxon>
        <taxon>Ascomycota</taxon>
        <taxon>Pezizomycotina</taxon>
        <taxon>Sordariomycetes</taxon>
        <taxon>Hypocreomycetidae</taxon>
        <taxon>Hypocreales</taxon>
        <taxon>Hypocreaceae</taxon>
        <taxon>Trichoderma</taxon>
    </lineage>
</organism>
<reference evidence="2 3" key="1">
    <citation type="submission" date="2018-01" db="EMBL/GenBank/DDBJ databases">
        <title>Genome characterization of the sugarcane-associated fungus Trichoderma ghanense CCMA-1212 and their application in lignocelulose bioconversion.</title>
        <authorList>
            <person name="Steindorff A.S."/>
            <person name="Mendes T.D."/>
            <person name="Vilela E.S.D."/>
            <person name="Rodrigues D.S."/>
            <person name="Formighieri E.F."/>
            <person name="Melo I.S."/>
            <person name="Favaro L.C.L."/>
        </authorList>
    </citation>
    <scope>NUCLEOTIDE SEQUENCE [LARGE SCALE GENOMIC DNA]</scope>
    <source>
        <strain evidence="2 3">CCMA-1212</strain>
    </source>
</reference>
<feature type="compositionally biased region" description="Low complexity" evidence="1">
    <location>
        <begin position="349"/>
        <end position="379"/>
    </location>
</feature>
<accession>A0ABY2GZU3</accession>
<protein>
    <submittedName>
        <fullName evidence="2">Uncharacterized protein</fullName>
    </submittedName>
</protein>
<feature type="compositionally biased region" description="Polar residues" evidence="1">
    <location>
        <begin position="152"/>
        <end position="165"/>
    </location>
</feature>
<keyword evidence="3" id="KW-1185">Reference proteome</keyword>
<feature type="region of interest" description="Disordered" evidence="1">
    <location>
        <begin position="99"/>
        <end position="165"/>
    </location>
</feature>
<dbReference type="GeneID" id="300578499"/>